<reference evidence="1" key="1">
    <citation type="journal article" date="2019" name="Sci. Rep.">
        <title>Draft genome of Tanacetum cinerariifolium, the natural source of mosquito coil.</title>
        <authorList>
            <person name="Yamashiro T."/>
            <person name="Shiraishi A."/>
            <person name="Satake H."/>
            <person name="Nakayama K."/>
        </authorList>
    </citation>
    <scope>NUCLEOTIDE SEQUENCE</scope>
</reference>
<name>A0A699W3D4_TANCI</name>
<evidence type="ECO:0000313" key="1">
    <source>
        <dbReference type="EMBL" id="GFD42435.1"/>
    </source>
</evidence>
<organism evidence="1">
    <name type="scientific">Tanacetum cinerariifolium</name>
    <name type="common">Dalmatian daisy</name>
    <name type="synonym">Chrysanthemum cinerariifolium</name>
    <dbReference type="NCBI Taxonomy" id="118510"/>
    <lineage>
        <taxon>Eukaryota</taxon>
        <taxon>Viridiplantae</taxon>
        <taxon>Streptophyta</taxon>
        <taxon>Embryophyta</taxon>
        <taxon>Tracheophyta</taxon>
        <taxon>Spermatophyta</taxon>
        <taxon>Magnoliopsida</taxon>
        <taxon>eudicotyledons</taxon>
        <taxon>Gunneridae</taxon>
        <taxon>Pentapetalae</taxon>
        <taxon>asterids</taxon>
        <taxon>campanulids</taxon>
        <taxon>Asterales</taxon>
        <taxon>Asteraceae</taxon>
        <taxon>Asteroideae</taxon>
        <taxon>Anthemideae</taxon>
        <taxon>Anthemidinae</taxon>
        <taxon>Tanacetum</taxon>
    </lineage>
</organism>
<feature type="non-terminal residue" evidence="1">
    <location>
        <position position="1"/>
    </location>
</feature>
<proteinExistence type="predicted"/>
<dbReference type="AlphaFoldDB" id="A0A699W3D4"/>
<accession>A0A699W3D4</accession>
<dbReference type="EMBL" id="BKCJ011574025">
    <property type="protein sequence ID" value="GFD42435.1"/>
    <property type="molecule type" value="Genomic_DNA"/>
</dbReference>
<gene>
    <name evidence="1" type="ORF">Tci_914404</name>
</gene>
<comment type="caution">
    <text evidence="1">The sequence shown here is derived from an EMBL/GenBank/DDBJ whole genome shotgun (WGS) entry which is preliminary data.</text>
</comment>
<sequence>DATTLPWIMSGRPPTYFSILSASSKNILPQKTSFRTIKPTLGSIGAVADVKDRLYSFTPLRKTSNYFGAFER</sequence>
<protein>
    <submittedName>
        <fullName evidence="1">Uncharacterized protein</fullName>
    </submittedName>
</protein>